<feature type="domain" description="Response regulatory" evidence="9">
    <location>
        <begin position="3"/>
        <end position="119"/>
    </location>
</feature>
<evidence type="ECO:0000256" key="6">
    <source>
        <dbReference type="ARBA" id="ARBA00024867"/>
    </source>
</evidence>
<organism evidence="10">
    <name type="scientific">Proteinivorax hydrogeniformans</name>
    <dbReference type="NCBI Taxonomy" id="1826727"/>
    <lineage>
        <taxon>Bacteria</taxon>
        <taxon>Bacillati</taxon>
        <taxon>Bacillota</taxon>
        <taxon>Clostridia</taxon>
        <taxon>Eubacteriales</taxon>
        <taxon>Proteinivoracaceae</taxon>
        <taxon>Proteinivorax</taxon>
    </lineage>
</organism>
<comment type="function">
    <text evidence="6">May play the central regulatory role in sporulation. It may be an element of the effector pathway responsible for the activation of sporulation genes in response to nutritional stress. Spo0A may act in concert with spo0H (a sigma factor) to control the expression of some genes that are critical to the sporulation process.</text>
</comment>
<evidence type="ECO:0000259" key="8">
    <source>
        <dbReference type="PROSITE" id="PS50043"/>
    </source>
</evidence>
<dbReference type="GO" id="GO:0003677">
    <property type="term" value="F:DNA binding"/>
    <property type="evidence" value="ECO:0007669"/>
    <property type="project" value="UniProtKB-KW"/>
</dbReference>
<dbReference type="PANTHER" id="PTHR43214">
    <property type="entry name" value="TWO-COMPONENT RESPONSE REGULATOR"/>
    <property type="match status" value="1"/>
</dbReference>
<reference evidence="10" key="2">
    <citation type="submission" date="2024-06" db="EMBL/GenBank/DDBJ databases">
        <authorList>
            <person name="Petrova K.O."/>
            <person name="Toshchakov S.V."/>
            <person name="Boltjanskaja Y.V."/>
            <person name="Kevbrin V.V."/>
        </authorList>
    </citation>
    <scope>NUCLEOTIDE SEQUENCE</scope>
    <source>
        <strain evidence="10">Z-710</strain>
    </source>
</reference>
<keyword evidence="4" id="KW-0238">DNA-binding</keyword>
<dbReference type="InterPro" id="IPR000792">
    <property type="entry name" value="Tscrpt_reg_LuxR_C"/>
</dbReference>
<evidence type="ECO:0000256" key="4">
    <source>
        <dbReference type="ARBA" id="ARBA00023125"/>
    </source>
</evidence>
<dbReference type="CDD" id="cd06170">
    <property type="entry name" value="LuxR_C_like"/>
    <property type="match status" value="1"/>
</dbReference>
<sequence length="212" mass="23843">MFKVLLVDDHEMIRLGLKENLSRDSRFEVIDEACNGQEAIDKVRNNFYDIIIMDVRLPDKTGVKVCKEVLSISPDSKVIMLTAFTDDEALIEAILGGASGYLMKEVRINELIEYVVKAAKGNNVLDPKTTEKVISHMQNKSKPADQTSQLNDREISILKLVAEGKTNIDIGKELHLSEKTVRNQLSGILSKLHLKNRAQAAAFYVQEVKFKK</sequence>
<dbReference type="SMART" id="SM00448">
    <property type="entry name" value="REC"/>
    <property type="match status" value="1"/>
</dbReference>
<dbReference type="PANTHER" id="PTHR43214:SF24">
    <property type="entry name" value="TRANSCRIPTIONAL REGULATORY PROTEIN NARL-RELATED"/>
    <property type="match status" value="1"/>
</dbReference>
<reference evidence="10" key="1">
    <citation type="journal article" date="2018" name="Antonie Van Leeuwenhoek">
        <title>Proteinivorax hydrogeniformans sp. nov., an anaerobic, haloalkaliphilic bacterium fermenting proteinaceous compounds with high hydrogen production.</title>
        <authorList>
            <person name="Boltyanskaya Y."/>
            <person name="Detkova E."/>
            <person name="Pimenov N."/>
            <person name="Kevbrin V."/>
        </authorList>
    </citation>
    <scope>NUCLEOTIDE SEQUENCE</scope>
    <source>
        <strain evidence="10">Z-710</strain>
    </source>
</reference>
<evidence type="ECO:0000256" key="3">
    <source>
        <dbReference type="ARBA" id="ARBA00023015"/>
    </source>
</evidence>
<evidence type="ECO:0000256" key="5">
    <source>
        <dbReference type="ARBA" id="ARBA00023163"/>
    </source>
</evidence>
<dbReference type="SUPFAM" id="SSF52172">
    <property type="entry name" value="CheY-like"/>
    <property type="match status" value="1"/>
</dbReference>
<feature type="modified residue" description="4-aspartylphosphate" evidence="7">
    <location>
        <position position="54"/>
    </location>
</feature>
<dbReference type="InterPro" id="IPR011006">
    <property type="entry name" value="CheY-like_superfamily"/>
</dbReference>
<keyword evidence="2 7" id="KW-0597">Phosphoprotein</keyword>
<dbReference type="RefSeq" id="WP_353893850.1">
    <property type="nucleotide sequence ID" value="NZ_CP159485.1"/>
</dbReference>
<dbReference type="Pfam" id="PF00196">
    <property type="entry name" value="GerE"/>
    <property type="match status" value="1"/>
</dbReference>
<proteinExistence type="predicted"/>
<dbReference type="PRINTS" id="PR00038">
    <property type="entry name" value="HTHLUXR"/>
</dbReference>
<dbReference type="InterPro" id="IPR001789">
    <property type="entry name" value="Sig_transdc_resp-reg_receiver"/>
</dbReference>
<dbReference type="SUPFAM" id="SSF46894">
    <property type="entry name" value="C-terminal effector domain of the bipartite response regulators"/>
    <property type="match status" value="1"/>
</dbReference>
<name>A0AAU8HV56_9FIRM</name>
<dbReference type="GO" id="GO:0000160">
    <property type="term" value="P:phosphorelay signal transduction system"/>
    <property type="evidence" value="ECO:0007669"/>
    <property type="project" value="InterPro"/>
</dbReference>
<dbReference type="InterPro" id="IPR058245">
    <property type="entry name" value="NreC/VraR/RcsB-like_REC"/>
</dbReference>
<dbReference type="InterPro" id="IPR016032">
    <property type="entry name" value="Sig_transdc_resp-reg_C-effctor"/>
</dbReference>
<dbReference type="Gene3D" id="3.40.50.2300">
    <property type="match status" value="1"/>
</dbReference>
<evidence type="ECO:0000256" key="7">
    <source>
        <dbReference type="PROSITE-ProRule" id="PRU00169"/>
    </source>
</evidence>
<dbReference type="SMART" id="SM00421">
    <property type="entry name" value="HTH_LUXR"/>
    <property type="match status" value="1"/>
</dbReference>
<dbReference type="EMBL" id="CP159485">
    <property type="protein sequence ID" value="XCI29302.1"/>
    <property type="molecule type" value="Genomic_DNA"/>
</dbReference>
<dbReference type="CDD" id="cd17535">
    <property type="entry name" value="REC_NarL-like"/>
    <property type="match status" value="1"/>
</dbReference>
<dbReference type="Pfam" id="PF00072">
    <property type="entry name" value="Response_reg"/>
    <property type="match status" value="1"/>
</dbReference>
<evidence type="ECO:0000313" key="10">
    <source>
        <dbReference type="EMBL" id="XCI29302.1"/>
    </source>
</evidence>
<dbReference type="PROSITE" id="PS50043">
    <property type="entry name" value="HTH_LUXR_2"/>
    <property type="match status" value="1"/>
</dbReference>
<accession>A0AAU8HV56</accession>
<evidence type="ECO:0000256" key="2">
    <source>
        <dbReference type="ARBA" id="ARBA00022553"/>
    </source>
</evidence>
<keyword evidence="5" id="KW-0804">Transcription</keyword>
<dbReference type="PROSITE" id="PS50110">
    <property type="entry name" value="RESPONSE_REGULATORY"/>
    <property type="match status" value="1"/>
</dbReference>
<keyword evidence="3" id="KW-0805">Transcription regulation</keyword>
<evidence type="ECO:0000259" key="9">
    <source>
        <dbReference type="PROSITE" id="PS50110"/>
    </source>
</evidence>
<protein>
    <recommendedName>
        <fullName evidence="1">Stage 0 sporulation protein A homolog</fullName>
    </recommendedName>
</protein>
<dbReference type="InterPro" id="IPR039420">
    <property type="entry name" value="WalR-like"/>
</dbReference>
<evidence type="ECO:0000256" key="1">
    <source>
        <dbReference type="ARBA" id="ARBA00018672"/>
    </source>
</evidence>
<dbReference type="GO" id="GO:0006355">
    <property type="term" value="P:regulation of DNA-templated transcription"/>
    <property type="evidence" value="ECO:0007669"/>
    <property type="project" value="InterPro"/>
</dbReference>
<dbReference type="AlphaFoldDB" id="A0AAU8HV56"/>
<gene>
    <name evidence="10" type="ORF">PRVXH_000616</name>
</gene>
<feature type="domain" description="HTH luxR-type" evidence="8">
    <location>
        <begin position="143"/>
        <end position="208"/>
    </location>
</feature>